<comment type="caution">
    <text evidence="1">The sequence shown here is derived from an EMBL/GenBank/DDBJ whole genome shotgun (WGS) entry which is preliminary data.</text>
</comment>
<dbReference type="OrthoDB" id="7053268at2"/>
<dbReference type="RefSeq" id="WP_008912936.1">
    <property type="nucleotide sequence ID" value="NZ_KB233224.1"/>
</dbReference>
<dbReference type="AlphaFoldDB" id="K8WLT1"/>
<dbReference type="Proteomes" id="UP000009336">
    <property type="component" value="Unassembled WGS sequence"/>
</dbReference>
<accession>K8WLT1</accession>
<protein>
    <recommendedName>
        <fullName evidence="3">AsmA family protein</fullName>
    </recommendedName>
</protein>
<proteinExistence type="predicted"/>
<gene>
    <name evidence="1" type="ORF">OOA_14755</name>
</gene>
<evidence type="ECO:0008006" key="3">
    <source>
        <dbReference type="Google" id="ProtNLM"/>
    </source>
</evidence>
<keyword evidence="2" id="KW-1185">Reference proteome</keyword>
<sequence>MRWLTKLIITLLLLFLLVIVFAYAGLQTRWGASYASQFLSKFTNFDIDVGIMGHEFVNAGEFIFQDVKLESQNKDLKLDAKQIVVEVNWRNIFSGNAIRRLVITQGDLIAATSDTSTSIPLNANVLQFENSRIQLNQAGNQLQVSGLTGGITPWRPSTNHLFGYGDFRLTTKQLNINELTLKNVAVTGKLQENMTELTEASGYLNNGYINGSGKMLADGSINIDSLVMNQVGWQNNISFDSLREAIDSNRAISLKNVALTNVDLQGKDWAISSINAEIDRLSMIRGSWSNPESHINFNVNQLVIHDEQLDTLIGKINIQGDDLEIEKLSGYYYKGVFNLNGTWQRNDQTLTINDGKLAGILYTLPETWLDFAAKPAPNWLSGLTIKQFTLSQSLLMNIDPNFPFEFTALSGNIENLSLIKQKQWGIWNGKASFNADSGTINQVMVRRPYMDLRQSGQASAAASLTTSTEKGIVKLGLLVKQSPKNIPFLLRASGTNVDLSVLNQWGWQGFPPQVIGDFDTSLQGDFLAPSLAKSLNGELSAIPLQGKQMYRTVVKGVVTSSVESEAPPVESGVIESTPIPAGAIPIQEPLPSLLTQ</sequence>
<dbReference type="PATRIC" id="fig|1141662.3.peg.2995"/>
<dbReference type="HOGENOM" id="CLU_033892_0_0_6"/>
<dbReference type="eggNOG" id="COG2982">
    <property type="taxonomic scope" value="Bacteria"/>
</dbReference>
<evidence type="ECO:0000313" key="2">
    <source>
        <dbReference type="Proteomes" id="UP000009336"/>
    </source>
</evidence>
<dbReference type="STRING" id="1141662.OOA_14755"/>
<organism evidence="1 2">
    <name type="scientific">Providencia burhodogranariea DSM 19968</name>
    <dbReference type="NCBI Taxonomy" id="1141662"/>
    <lineage>
        <taxon>Bacteria</taxon>
        <taxon>Pseudomonadati</taxon>
        <taxon>Pseudomonadota</taxon>
        <taxon>Gammaproteobacteria</taxon>
        <taxon>Enterobacterales</taxon>
        <taxon>Morganellaceae</taxon>
        <taxon>Providencia</taxon>
    </lineage>
</organism>
<evidence type="ECO:0000313" key="1">
    <source>
        <dbReference type="EMBL" id="EKT57135.1"/>
    </source>
</evidence>
<reference evidence="1 2" key="1">
    <citation type="journal article" date="2012" name="BMC Genomics">
        <title>Comparative genomics of bacteria in the genus Providencia isolated from wild Drosophila melanogaster.</title>
        <authorList>
            <person name="Galac M.R."/>
            <person name="Lazzaro B.P."/>
        </authorList>
    </citation>
    <scope>NUCLEOTIDE SEQUENCE [LARGE SCALE GENOMIC DNA]</scope>
    <source>
        <strain evidence="1 2">DSM 19968</strain>
    </source>
</reference>
<dbReference type="EMBL" id="AKKL01000040">
    <property type="protein sequence ID" value="EKT57135.1"/>
    <property type="molecule type" value="Genomic_DNA"/>
</dbReference>
<name>K8WLT1_9GAMM</name>